<name>A0A1I3RSB5_9EURY</name>
<organism evidence="2 3">
    <name type="scientific">Natronobacterium gregoryi</name>
    <dbReference type="NCBI Taxonomy" id="44930"/>
    <lineage>
        <taxon>Archaea</taxon>
        <taxon>Methanobacteriati</taxon>
        <taxon>Methanobacteriota</taxon>
        <taxon>Stenosarchaea group</taxon>
        <taxon>Halobacteria</taxon>
        <taxon>Halobacteriales</taxon>
        <taxon>Natrialbaceae</taxon>
        <taxon>Natronobacterium</taxon>
    </lineage>
</organism>
<dbReference type="PANTHER" id="PTHR43833">
    <property type="entry name" value="POTASSIUM CHANNEL PROTEIN 2-RELATED-RELATED"/>
    <property type="match status" value="1"/>
</dbReference>
<evidence type="ECO:0000256" key="1">
    <source>
        <dbReference type="SAM" id="Phobius"/>
    </source>
</evidence>
<evidence type="ECO:0000313" key="2">
    <source>
        <dbReference type="EMBL" id="SFJ49225.1"/>
    </source>
</evidence>
<keyword evidence="1" id="KW-1133">Transmembrane helix</keyword>
<accession>A0A1I3RSB5</accession>
<sequence length="333" mass="36587">MERWQRRAVKTITGIVVLVFLTSLAYHYVMIVFEGRSSSYFHSTQVVVETFPGTGYGSDSPWESAVGNLFVIVMGLSTFCSCLSFSRTSSGPSSSGRSRRRYRRRRSSRITSWCVATAPASNDSASETKARQAGADYVLSLPDISGRLLALDVLRDASISYDRQLKIVRFEADPLTGRAVTNTPLPELNCTLIAVERSDENVTDPAPSPISGAATTCCSPVTTTRSTRSNQNSSKFSSVVAATVRWRKYRRCSSSVLTAVFATRHYRNDLTVHLGVTPSENLRFAWVLETNDFRRRCGFRVVGPASITRSAVAQLGRSSLLSARSVRLVPSQA</sequence>
<evidence type="ECO:0000313" key="3">
    <source>
        <dbReference type="Proteomes" id="UP000182829"/>
    </source>
</evidence>
<keyword evidence="1" id="KW-0812">Transmembrane</keyword>
<proteinExistence type="predicted"/>
<gene>
    <name evidence="2" type="ORF">SAMN05443661_1343</name>
</gene>
<dbReference type="Proteomes" id="UP000182829">
    <property type="component" value="Unassembled WGS sequence"/>
</dbReference>
<reference evidence="2 3" key="1">
    <citation type="submission" date="2016-10" db="EMBL/GenBank/DDBJ databases">
        <authorList>
            <person name="de Groot N.N."/>
        </authorList>
    </citation>
    <scope>NUCLEOTIDE SEQUENCE [LARGE SCALE GENOMIC DNA]</scope>
    <source>
        <strain evidence="2 3">SP2</strain>
    </source>
</reference>
<dbReference type="PANTHER" id="PTHR43833:SF9">
    <property type="entry name" value="POTASSIUM CHANNEL PROTEIN YUGO-RELATED"/>
    <property type="match status" value="1"/>
</dbReference>
<dbReference type="InterPro" id="IPR050721">
    <property type="entry name" value="Trk_Ktr_HKT_K-transport"/>
</dbReference>
<keyword evidence="1" id="KW-0472">Membrane</keyword>
<feature type="transmembrane region" description="Helical" evidence="1">
    <location>
        <begin position="12"/>
        <end position="33"/>
    </location>
</feature>
<dbReference type="AlphaFoldDB" id="A0A1I3RSB5"/>
<protein>
    <submittedName>
        <fullName evidence="2">Uncharacterized protein</fullName>
    </submittedName>
</protein>
<dbReference type="EMBL" id="FORO01000034">
    <property type="protein sequence ID" value="SFJ49225.1"/>
    <property type="molecule type" value="Genomic_DNA"/>
</dbReference>